<comment type="pathway">
    <text evidence="2 17">tRNA modification; tRNA-queuosine biosynthesis.</text>
</comment>
<evidence type="ECO:0000256" key="12">
    <source>
        <dbReference type="ARBA" id="ARBA00023014"/>
    </source>
</evidence>
<evidence type="ECO:0000256" key="10">
    <source>
        <dbReference type="ARBA" id="ARBA00023002"/>
    </source>
</evidence>
<dbReference type="RefSeq" id="WP_089182076.1">
    <property type="nucleotide sequence ID" value="NZ_CP043427.1"/>
</dbReference>
<comment type="function">
    <text evidence="1 17">Catalyzes the conversion of epoxyqueuosine (oQ) to queuosine (Q), which is a hypermodified base found in the wobble positions of tRNA(Asp), tRNA(Asn), tRNA(His) and tRNA(Tyr).</text>
</comment>
<dbReference type="UniPathway" id="UPA00392"/>
<keyword evidence="19" id="KW-1185">Reference proteome</keyword>
<evidence type="ECO:0000256" key="9">
    <source>
        <dbReference type="ARBA" id="ARBA00022785"/>
    </source>
</evidence>
<evidence type="ECO:0000256" key="16">
    <source>
        <dbReference type="ARBA" id="ARBA00047415"/>
    </source>
</evidence>
<dbReference type="GO" id="GO:0008616">
    <property type="term" value="P:tRNA queuosine(34) biosynthetic process"/>
    <property type="evidence" value="ECO:0007669"/>
    <property type="project" value="UniProtKB-UniRule"/>
</dbReference>
<dbReference type="PANTHER" id="PTHR36701:SF1">
    <property type="entry name" value="EPOXYQUEUOSINE REDUCTASE QUEH"/>
    <property type="match status" value="1"/>
</dbReference>
<reference evidence="18 19" key="1">
    <citation type="submission" date="2018-06" db="EMBL/GenBank/DDBJ databases">
        <authorList>
            <consortium name="Pathogen Informatics"/>
            <person name="Doyle S."/>
        </authorList>
    </citation>
    <scope>NUCLEOTIDE SEQUENCE [LARGE SCALE GENOMIC DNA]</scope>
    <source>
        <strain evidence="18 19">NCTC12475</strain>
    </source>
</reference>
<dbReference type="EMBL" id="UFVD01000001">
    <property type="protein sequence ID" value="SUX11336.1"/>
    <property type="molecule type" value="Genomic_DNA"/>
</dbReference>
<evidence type="ECO:0000256" key="5">
    <source>
        <dbReference type="ARBA" id="ARBA00016895"/>
    </source>
</evidence>
<dbReference type="GO" id="GO:0052693">
    <property type="term" value="F:epoxyqueuosine reductase activity"/>
    <property type="evidence" value="ECO:0007669"/>
    <property type="project" value="UniProtKB-UniRule"/>
</dbReference>
<evidence type="ECO:0000256" key="3">
    <source>
        <dbReference type="ARBA" id="ARBA00008207"/>
    </source>
</evidence>
<evidence type="ECO:0000256" key="2">
    <source>
        <dbReference type="ARBA" id="ARBA00004691"/>
    </source>
</evidence>
<dbReference type="GO" id="GO:0046872">
    <property type="term" value="F:metal ion binding"/>
    <property type="evidence" value="ECO:0007669"/>
    <property type="project" value="UniProtKB-KW"/>
</dbReference>
<keyword evidence="9 17" id="KW-0671">Queuosine biosynthesis</keyword>
<dbReference type="PANTHER" id="PTHR36701">
    <property type="entry name" value="EPOXYQUEUOSINE REDUCTASE QUEH"/>
    <property type="match status" value="1"/>
</dbReference>
<dbReference type="EC" id="1.17.99.6" evidence="4 17"/>
<keyword evidence="13 17" id="KW-1015">Disulfide bond</keyword>
<keyword evidence="8 17" id="KW-0479">Metal-binding</keyword>
<evidence type="ECO:0000256" key="17">
    <source>
        <dbReference type="HAMAP-Rule" id="MF_02089"/>
    </source>
</evidence>
<evidence type="ECO:0000256" key="8">
    <source>
        <dbReference type="ARBA" id="ARBA00022723"/>
    </source>
</evidence>
<evidence type="ECO:0000313" key="18">
    <source>
        <dbReference type="EMBL" id="SUX11336.1"/>
    </source>
</evidence>
<evidence type="ECO:0000256" key="11">
    <source>
        <dbReference type="ARBA" id="ARBA00023004"/>
    </source>
</evidence>
<dbReference type="STRING" id="32024.GCA_000788295_00918"/>
<evidence type="ECO:0000256" key="7">
    <source>
        <dbReference type="ARBA" id="ARBA00022694"/>
    </source>
</evidence>
<dbReference type="InterPro" id="IPR003828">
    <property type="entry name" value="QueH"/>
</dbReference>
<sequence length="357" mass="42195">MLVHICCSVDSHYFLKRLKKDYPNEKITGYFYDPNIHPYSEYLLRFKDVKHSCKTLGIKLIKGEYDLSSWLDGAKYMANEPEKGKRCEFCFDFRLENTAQKALELGENTITTTLLMSPKKSLMQLNTSLEKICDKFKIKFIAPDYRKNGGTSEQMSLAKSDNLYAQNYCGCIFALKKQRDQQNLFMSEMISDIGNQNLPNSIEEKLNLYKKVHRLKDKNIKFEIIKDRFLNYRLLNAYVKFDDKVVDSYFLYLSKFRKESVNLNLKNDKNTAFCKDEIKFISLKFFNKILKTNYKKVREIIYNPPSIKKELMLRKYICKEYSLSPIIVVDEIKNAKVQIYAKCLLYEDIRHKIAKFN</sequence>
<evidence type="ECO:0000256" key="14">
    <source>
        <dbReference type="ARBA" id="ARBA00023284"/>
    </source>
</evidence>
<keyword evidence="6 17" id="KW-0004">4Fe-4S</keyword>
<feature type="binding site" evidence="17">
    <location>
        <position position="87"/>
    </location>
    <ligand>
        <name>[4Fe-4S] cluster</name>
        <dbReference type="ChEBI" id="CHEBI:49883"/>
    </ligand>
</feature>
<protein>
    <recommendedName>
        <fullName evidence="5 17">Epoxyqueuosine reductase QueH</fullName>
        <ecNumber evidence="4 17">1.17.99.6</ecNumber>
    </recommendedName>
    <alternativeName>
        <fullName evidence="15 17">Queuosine biosynthesis protein QueH</fullName>
    </alternativeName>
</protein>
<comment type="catalytic activity">
    <reaction evidence="16 17">
        <text>epoxyqueuosine(34) in tRNA + AH2 = queuosine(34) in tRNA + A + H2O</text>
        <dbReference type="Rhea" id="RHEA:32159"/>
        <dbReference type="Rhea" id="RHEA-COMP:18571"/>
        <dbReference type="Rhea" id="RHEA-COMP:18582"/>
        <dbReference type="ChEBI" id="CHEBI:13193"/>
        <dbReference type="ChEBI" id="CHEBI:15377"/>
        <dbReference type="ChEBI" id="CHEBI:17499"/>
        <dbReference type="ChEBI" id="CHEBI:194431"/>
        <dbReference type="ChEBI" id="CHEBI:194443"/>
        <dbReference type="EC" id="1.17.99.6"/>
    </reaction>
</comment>
<gene>
    <name evidence="18" type="primary">dnaX_2</name>
    <name evidence="17" type="synonym">queH</name>
    <name evidence="18" type="ORF">NCTC12475_01555</name>
</gene>
<organism evidence="18 19">
    <name type="scientific">Campylobacter sputorum subsp. sputorum</name>
    <dbReference type="NCBI Taxonomy" id="32024"/>
    <lineage>
        <taxon>Bacteria</taxon>
        <taxon>Pseudomonadati</taxon>
        <taxon>Campylobacterota</taxon>
        <taxon>Epsilonproteobacteria</taxon>
        <taxon>Campylobacterales</taxon>
        <taxon>Campylobacteraceae</taxon>
        <taxon>Campylobacter</taxon>
    </lineage>
</organism>
<dbReference type="Pfam" id="PF02677">
    <property type="entry name" value="QueH"/>
    <property type="match status" value="1"/>
</dbReference>
<evidence type="ECO:0000256" key="6">
    <source>
        <dbReference type="ARBA" id="ARBA00022485"/>
    </source>
</evidence>
<dbReference type="GeneID" id="93090197"/>
<feature type="binding site" evidence="17">
    <location>
        <position position="6"/>
    </location>
    <ligand>
        <name>[4Fe-4S] cluster</name>
        <dbReference type="ChEBI" id="CHEBI:49883"/>
    </ligand>
</feature>
<proteinExistence type="inferred from homology"/>
<feature type="binding site" evidence="17">
    <location>
        <position position="90"/>
    </location>
    <ligand>
        <name>[4Fe-4S] cluster</name>
        <dbReference type="ChEBI" id="CHEBI:49883"/>
    </ligand>
</feature>
<evidence type="ECO:0000256" key="4">
    <source>
        <dbReference type="ARBA" id="ARBA00012622"/>
    </source>
</evidence>
<evidence type="ECO:0000256" key="1">
    <source>
        <dbReference type="ARBA" id="ARBA00002268"/>
    </source>
</evidence>
<evidence type="ECO:0000313" key="19">
    <source>
        <dbReference type="Proteomes" id="UP000254920"/>
    </source>
</evidence>
<dbReference type="OrthoDB" id="9801033at2"/>
<name>A0A381DKZ5_9BACT</name>
<feature type="disulfide bond" description="Redox-active" evidence="17">
    <location>
        <begin position="169"/>
        <end position="171"/>
    </location>
</feature>
<keyword evidence="11 17" id="KW-0408">Iron</keyword>
<comment type="similarity">
    <text evidence="3 17">Belongs to the QueH family.</text>
</comment>
<dbReference type="AlphaFoldDB" id="A0A381DKZ5"/>
<dbReference type="HAMAP" id="MF_02089">
    <property type="entry name" value="QueH"/>
    <property type="match status" value="1"/>
</dbReference>
<feature type="binding site" evidence="17">
    <location>
        <position position="7"/>
    </location>
    <ligand>
        <name>[4Fe-4S] cluster</name>
        <dbReference type="ChEBI" id="CHEBI:49883"/>
    </ligand>
</feature>
<accession>A0A381DKZ5</accession>
<evidence type="ECO:0000256" key="15">
    <source>
        <dbReference type="ARBA" id="ARBA00031446"/>
    </source>
</evidence>
<keyword evidence="10 17" id="KW-0560">Oxidoreductase</keyword>
<dbReference type="GO" id="GO:0051539">
    <property type="term" value="F:4 iron, 4 sulfur cluster binding"/>
    <property type="evidence" value="ECO:0007669"/>
    <property type="project" value="UniProtKB-UniRule"/>
</dbReference>
<keyword evidence="14 17" id="KW-0676">Redox-active center</keyword>
<keyword evidence="7 17" id="KW-0819">tRNA processing</keyword>
<keyword evidence="12 17" id="KW-0411">Iron-sulfur</keyword>
<dbReference type="Proteomes" id="UP000254920">
    <property type="component" value="Unassembled WGS sequence"/>
</dbReference>
<evidence type="ECO:0000256" key="13">
    <source>
        <dbReference type="ARBA" id="ARBA00023157"/>
    </source>
</evidence>